<evidence type="ECO:0000313" key="2">
    <source>
        <dbReference type="EMBL" id="ACN16106.1"/>
    </source>
</evidence>
<name>C0QK80_DESAH</name>
<dbReference type="RefSeq" id="WP_015904868.1">
    <property type="nucleotide sequence ID" value="NC_012108.1"/>
</dbReference>
<evidence type="ECO:0000256" key="1">
    <source>
        <dbReference type="SAM" id="Phobius"/>
    </source>
</evidence>
<keyword evidence="1" id="KW-0472">Membrane</keyword>
<keyword evidence="1" id="KW-0812">Transmembrane</keyword>
<dbReference type="EMBL" id="CP001087">
    <property type="protein sequence ID" value="ACN16106.1"/>
    <property type="molecule type" value="Genomic_DNA"/>
</dbReference>
<dbReference type="STRING" id="177437.HRM2_30230"/>
<dbReference type="HOGENOM" id="CLU_123291_0_0_7"/>
<evidence type="ECO:0000313" key="3">
    <source>
        <dbReference type="Proteomes" id="UP000000442"/>
    </source>
</evidence>
<dbReference type="AlphaFoldDB" id="C0QK80"/>
<accession>C0QK80</accession>
<dbReference type="SUPFAM" id="SSF54523">
    <property type="entry name" value="Pili subunits"/>
    <property type="match status" value="1"/>
</dbReference>
<protein>
    <submittedName>
        <fullName evidence="2">GspH</fullName>
    </submittedName>
</protein>
<dbReference type="KEGG" id="dat:HRM2_30230"/>
<dbReference type="Gene3D" id="3.30.700.10">
    <property type="entry name" value="Glycoprotein, Type 4 Pilin"/>
    <property type="match status" value="1"/>
</dbReference>
<dbReference type="InterPro" id="IPR012902">
    <property type="entry name" value="N_methyl_site"/>
</dbReference>
<reference evidence="2 3" key="1">
    <citation type="journal article" date="2009" name="Environ. Microbiol.">
        <title>Genome sequence of Desulfobacterium autotrophicum HRM2, a marine sulfate reducer oxidizing organic carbon completely to carbon dioxide.</title>
        <authorList>
            <person name="Strittmatter A.W."/>
            <person name="Liesegang H."/>
            <person name="Rabus R."/>
            <person name="Decker I."/>
            <person name="Amann J."/>
            <person name="Andres S."/>
            <person name="Henne A."/>
            <person name="Fricke W.F."/>
            <person name="Martinez-Arias R."/>
            <person name="Bartels D."/>
            <person name="Goesmann A."/>
            <person name="Krause L."/>
            <person name="Puehler A."/>
            <person name="Klenk H.P."/>
            <person name="Richter M."/>
            <person name="Schuler M."/>
            <person name="Gloeckner F.O."/>
            <person name="Meyerdierks A."/>
            <person name="Gottschalk G."/>
            <person name="Amann R."/>
        </authorList>
    </citation>
    <scope>NUCLEOTIDE SEQUENCE [LARGE SCALE GENOMIC DNA]</scope>
    <source>
        <strain evidence="3">ATCC 43914 / DSM 3382 / HRM2</strain>
    </source>
</reference>
<sequence length="180" mass="19923">MVRSRHQGFTLIELMVVMVIVALVTGLGVPRIFNSLGSVTLKTSARETVAFLNYARESAFYKKQLMKVVVDLDVQLITVLAFQEAVFDPEGKDGSDPTEPRFAFQKKKMEWVEDKALSFPEGVFIKACVKDDTQVTSGAFELLFSPVGNSSGGEIHLTNARDREFIIAIDFITGSAQIIQ</sequence>
<dbReference type="NCBIfam" id="TIGR02532">
    <property type="entry name" value="IV_pilin_GFxxxE"/>
    <property type="match status" value="1"/>
</dbReference>
<gene>
    <name evidence="2" type="primary">gspH</name>
    <name evidence="2" type="ordered locus">HRM2_30230</name>
</gene>
<organism evidence="2 3">
    <name type="scientific">Desulforapulum autotrophicum (strain ATCC 43914 / DSM 3382 / VKM B-1955 / HRM2)</name>
    <name type="common">Desulfobacterium autotrophicum</name>
    <dbReference type="NCBI Taxonomy" id="177437"/>
    <lineage>
        <taxon>Bacteria</taxon>
        <taxon>Pseudomonadati</taxon>
        <taxon>Thermodesulfobacteriota</taxon>
        <taxon>Desulfobacteria</taxon>
        <taxon>Desulfobacterales</taxon>
        <taxon>Desulfobacteraceae</taxon>
        <taxon>Desulforapulum</taxon>
    </lineage>
</organism>
<dbReference type="PROSITE" id="PS00409">
    <property type="entry name" value="PROKAR_NTER_METHYL"/>
    <property type="match status" value="1"/>
</dbReference>
<dbReference type="InterPro" id="IPR045584">
    <property type="entry name" value="Pilin-like"/>
</dbReference>
<proteinExistence type="predicted"/>
<dbReference type="eggNOG" id="COG4970">
    <property type="taxonomic scope" value="Bacteria"/>
</dbReference>
<keyword evidence="1" id="KW-1133">Transmembrane helix</keyword>
<feature type="transmembrane region" description="Helical" evidence="1">
    <location>
        <begin position="12"/>
        <end position="33"/>
    </location>
</feature>
<keyword evidence="3" id="KW-1185">Reference proteome</keyword>
<dbReference type="Pfam" id="PF07963">
    <property type="entry name" value="N_methyl"/>
    <property type="match status" value="1"/>
</dbReference>
<dbReference type="Proteomes" id="UP000000442">
    <property type="component" value="Chromosome"/>
</dbReference>